<comment type="caution">
    <text evidence="2">The sequence shown here is derived from an EMBL/GenBank/DDBJ whole genome shotgun (WGS) entry which is preliminary data.</text>
</comment>
<reference evidence="2" key="1">
    <citation type="submission" date="2020-03" db="EMBL/GenBank/DDBJ databases">
        <title>A high-quality chromosome-level genome assembly of a woody plant with both climbing and erect habits, Rhamnella rubrinervis.</title>
        <authorList>
            <person name="Lu Z."/>
            <person name="Yang Y."/>
            <person name="Zhu X."/>
            <person name="Sun Y."/>
        </authorList>
    </citation>
    <scope>NUCLEOTIDE SEQUENCE</scope>
    <source>
        <strain evidence="2">BYM</strain>
        <tissue evidence="2">Leaf</tissue>
    </source>
</reference>
<gene>
    <name evidence="2" type="ORF">FNV43_RR19384</name>
</gene>
<dbReference type="Proteomes" id="UP000796880">
    <property type="component" value="Unassembled WGS sequence"/>
</dbReference>
<dbReference type="EMBL" id="VOIH02000009">
    <property type="protein sequence ID" value="KAF3436638.1"/>
    <property type="molecule type" value="Genomic_DNA"/>
</dbReference>
<feature type="region of interest" description="Disordered" evidence="1">
    <location>
        <begin position="15"/>
        <end position="34"/>
    </location>
</feature>
<organism evidence="2 3">
    <name type="scientific">Rhamnella rubrinervis</name>
    <dbReference type="NCBI Taxonomy" id="2594499"/>
    <lineage>
        <taxon>Eukaryota</taxon>
        <taxon>Viridiplantae</taxon>
        <taxon>Streptophyta</taxon>
        <taxon>Embryophyta</taxon>
        <taxon>Tracheophyta</taxon>
        <taxon>Spermatophyta</taxon>
        <taxon>Magnoliopsida</taxon>
        <taxon>eudicotyledons</taxon>
        <taxon>Gunneridae</taxon>
        <taxon>Pentapetalae</taxon>
        <taxon>rosids</taxon>
        <taxon>fabids</taxon>
        <taxon>Rosales</taxon>
        <taxon>Rhamnaceae</taxon>
        <taxon>rhamnoid group</taxon>
        <taxon>Rhamneae</taxon>
        <taxon>Rhamnella</taxon>
    </lineage>
</organism>
<evidence type="ECO:0000256" key="1">
    <source>
        <dbReference type="SAM" id="MobiDB-lite"/>
    </source>
</evidence>
<protein>
    <submittedName>
        <fullName evidence="2">Uncharacterized protein</fullName>
    </submittedName>
</protein>
<sequence>MVICGFIGTVITSDKGPTTTADSTEKGKNSTISSSKRTGKEVAIVGAWDLVVYLGKMMAFLTPDIHEDTRRANMTYQLADYAGTSVRHDEIIDLMRDRNDQLTLEFQLTMEALLETSRKAAANQAKEGNDEEEGGNWEDQSCATSSTMYLPAL</sequence>
<keyword evidence="3" id="KW-1185">Reference proteome</keyword>
<feature type="compositionally biased region" description="Polar residues" evidence="1">
    <location>
        <begin position="141"/>
        <end position="153"/>
    </location>
</feature>
<accession>A0A8K0DYG1</accession>
<evidence type="ECO:0000313" key="3">
    <source>
        <dbReference type="Proteomes" id="UP000796880"/>
    </source>
</evidence>
<dbReference type="AlphaFoldDB" id="A0A8K0DYG1"/>
<evidence type="ECO:0000313" key="2">
    <source>
        <dbReference type="EMBL" id="KAF3436638.1"/>
    </source>
</evidence>
<feature type="region of interest" description="Disordered" evidence="1">
    <location>
        <begin position="119"/>
        <end position="153"/>
    </location>
</feature>
<name>A0A8K0DYG1_9ROSA</name>
<proteinExistence type="predicted"/>